<protein>
    <recommendedName>
        <fullName evidence="3">Transcriptional regulator</fullName>
    </recommendedName>
</protein>
<dbReference type="InterPro" id="IPR010982">
    <property type="entry name" value="Lambda_DNA-bd_dom_sf"/>
</dbReference>
<dbReference type="EMBL" id="PJRQ01000040">
    <property type="protein sequence ID" value="PLR09104.1"/>
    <property type="molecule type" value="Genomic_DNA"/>
</dbReference>
<name>A0A2N5CPL7_9CAUL</name>
<evidence type="ECO:0008006" key="3">
    <source>
        <dbReference type="Google" id="ProtNLM"/>
    </source>
</evidence>
<organism evidence="1 2">
    <name type="scientific">Caulobacter flavus</name>
    <dbReference type="NCBI Taxonomy" id="1679497"/>
    <lineage>
        <taxon>Bacteria</taxon>
        <taxon>Pseudomonadati</taxon>
        <taxon>Pseudomonadota</taxon>
        <taxon>Alphaproteobacteria</taxon>
        <taxon>Caulobacterales</taxon>
        <taxon>Caulobacteraceae</taxon>
        <taxon>Caulobacter</taxon>
    </lineage>
</organism>
<dbReference type="AlphaFoldDB" id="A0A2N5CPL7"/>
<evidence type="ECO:0000313" key="2">
    <source>
        <dbReference type="Proteomes" id="UP000234483"/>
    </source>
</evidence>
<dbReference type="SUPFAM" id="SSF47413">
    <property type="entry name" value="lambda repressor-like DNA-binding domains"/>
    <property type="match status" value="1"/>
</dbReference>
<sequence>MPGRPKARLGAALGVSVQPVQTSERGANLLSAAKRVALAEALDAPLACFLDGLGVGGAPQSDLRPQGDERLQAFWSAADAGDFLRALSVLESPRLRRELLHLIQAMADEA</sequence>
<proteinExistence type="predicted"/>
<accession>A0A2N5CPL7</accession>
<reference evidence="1 2" key="1">
    <citation type="submission" date="2017-12" db="EMBL/GenBank/DDBJ databases">
        <title>The genome sequence of Caulobacter flavus CGMCC1 15093.</title>
        <authorList>
            <person name="Gao J."/>
            <person name="Mao X."/>
            <person name="Sun J."/>
        </authorList>
    </citation>
    <scope>NUCLEOTIDE SEQUENCE [LARGE SCALE GENOMIC DNA]</scope>
    <source>
        <strain evidence="1 2">CGMCC1 15093</strain>
    </source>
</reference>
<dbReference type="GO" id="GO:0003677">
    <property type="term" value="F:DNA binding"/>
    <property type="evidence" value="ECO:0007669"/>
    <property type="project" value="InterPro"/>
</dbReference>
<dbReference type="Proteomes" id="UP000234483">
    <property type="component" value="Unassembled WGS sequence"/>
</dbReference>
<evidence type="ECO:0000313" key="1">
    <source>
        <dbReference type="EMBL" id="PLR09104.1"/>
    </source>
</evidence>
<comment type="caution">
    <text evidence="1">The sequence shown here is derived from an EMBL/GenBank/DDBJ whole genome shotgun (WGS) entry which is preliminary data.</text>
</comment>
<gene>
    <name evidence="1" type="ORF">CFHF_18330</name>
</gene>